<reference evidence="2 3" key="1">
    <citation type="submission" date="2016-06" db="EMBL/GenBank/DDBJ databases">
        <authorList>
            <person name="Kjaerup R.B."/>
            <person name="Dalgaard T.S."/>
            <person name="Juul-Madsen H.R."/>
        </authorList>
    </citation>
    <scope>NUCLEOTIDE SEQUENCE [LARGE SCALE GENOMIC DNA]</scope>
    <source>
        <strain evidence="2 3">DSM 45577</strain>
    </source>
</reference>
<name>A0A1C6UP87_9ACTN</name>
<keyword evidence="2" id="KW-0436">Ligase</keyword>
<dbReference type="Gene3D" id="3.30.300.30">
    <property type="match status" value="1"/>
</dbReference>
<dbReference type="RefSeq" id="WP_091438095.1">
    <property type="nucleotide sequence ID" value="NZ_BMMJ01000005.1"/>
</dbReference>
<dbReference type="PANTHER" id="PTHR43845:SF1">
    <property type="entry name" value="BLR5969 PROTEIN"/>
    <property type="match status" value="1"/>
</dbReference>
<dbReference type="PANTHER" id="PTHR43845">
    <property type="entry name" value="BLR5969 PROTEIN"/>
    <property type="match status" value="1"/>
</dbReference>
<dbReference type="Gene3D" id="3.40.50.12780">
    <property type="entry name" value="N-terminal domain of ligase-like"/>
    <property type="match status" value="1"/>
</dbReference>
<dbReference type="AlphaFoldDB" id="A0A1C6UP87"/>
<organism evidence="2 3">
    <name type="scientific">Micromonospora yangpuensis</name>
    <dbReference type="NCBI Taxonomy" id="683228"/>
    <lineage>
        <taxon>Bacteria</taxon>
        <taxon>Bacillati</taxon>
        <taxon>Actinomycetota</taxon>
        <taxon>Actinomycetes</taxon>
        <taxon>Micromonosporales</taxon>
        <taxon>Micromonosporaceae</taxon>
        <taxon>Micromonospora</taxon>
    </lineage>
</organism>
<evidence type="ECO:0000259" key="1">
    <source>
        <dbReference type="Pfam" id="PF00501"/>
    </source>
</evidence>
<sequence>MPVHSTLDLSGDSLLYADPAEVQRLRDPLVAEQVQLLARHHPYYRQVLAGGDPGQVRGVADLDRLPVTGKQDFLADPEAFRLAPPDRLPVEERTLAYLIYTTGTTSGAPAPLYITTSDDWAYLLHARRCARMLGLESTDVIANLFPLTPFPMGARIRADRTAAAVGASIFQGHTGRGSAAWPVHRRLDEAIDLVLAHRATVLWGVAGFVRRVLIRAAERQLRLPSVRWCFVTGEATSDAGLDDLRARLSAVGAPQARVANRYGSTEGWSMIACADGHGWHNPTPELVHLAVVDPVTHQPLPDGETGLLLISHLRARGTAFLRYAVGDLVALTRQTCPSCGRTAERIVSQPVRTKDLVKVNGTLVNLGVLGDALVDLPGVAEYRVILDHRKPGDTFSGDGILVEFAPVAGADPDPVASAVRERIRELAHLTPQVRVAAADEIYDPAADAKPRRLIDRRPTG</sequence>
<dbReference type="InterPro" id="IPR042099">
    <property type="entry name" value="ANL_N_sf"/>
</dbReference>
<dbReference type="STRING" id="683228.GA0070617_3070"/>
<evidence type="ECO:0000313" key="2">
    <source>
        <dbReference type="EMBL" id="SCL55832.1"/>
    </source>
</evidence>
<dbReference type="InterPro" id="IPR000873">
    <property type="entry name" value="AMP-dep_synth/lig_dom"/>
</dbReference>
<dbReference type="GO" id="GO:0016874">
    <property type="term" value="F:ligase activity"/>
    <property type="evidence" value="ECO:0007669"/>
    <property type="project" value="UniProtKB-KW"/>
</dbReference>
<dbReference type="InterPro" id="IPR045851">
    <property type="entry name" value="AMP-bd_C_sf"/>
</dbReference>
<dbReference type="EMBL" id="FMIA01000002">
    <property type="protein sequence ID" value="SCL55832.1"/>
    <property type="molecule type" value="Genomic_DNA"/>
</dbReference>
<dbReference type="Pfam" id="PF00501">
    <property type="entry name" value="AMP-binding"/>
    <property type="match status" value="1"/>
</dbReference>
<keyword evidence="3" id="KW-1185">Reference proteome</keyword>
<feature type="domain" description="AMP-dependent synthetase/ligase" evidence="1">
    <location>
        <begin position="56"/>
        <end position="311"/>
    </location>
</feature>
<dbReference type="OrthoDB" id="580775at2"/>
<evidence type="ECO:0000313" key="3">
    <source>
        <dbReference type="Proteomes" id="UP000198937"/>
    </source>
</evidence>
<accession>A0A1C6UP87</accession>
<gene>
    <name evidence="2" type="ORF">GA0070617_3070</name>
</gene>
<dbReference type="Proteomes" id="UP000198937">
    <property type="component" value="Unassembled WGS sequence"/>
</dbReference>
<proteinExistence type="predicted"/>
<dbReference type="SUPFAM" id="SSF56801">
    <property type="entry name" value="Acetyl-CoA synthetase-like"/>
    <property type="match status" value="1"/>
</dbReference>
<protein>
    <submittedName>
        <fullName evidence="2">Phenylacetate-CoA ligase</fullName>
    </submittedName>
</protein>